<dbReference type="Gene3D" id="3.40.720.10">
    <property type="entry name" value="Alkaline Phosphatase, subunit A"/>
    <property type="match status" value="1"/>
</dbReference>
<organism evidence="4">
    <name type="scientific">marine metagenome</name>
    <dbReference type="NCBI Taxonomy" id="408172"/>
    <lineage>
        <taxon>unclassified sequences</taxon>
        <taxon>metagenomes</taxon>
        <taxon>ecological metagenomes</taxon>
    </lineage>
</organism>
<evidence type="ECO:0000313" key="4">
    <source>
        <dbReference type="EMBL" id="SVA45075.1"/>
    </source>
</evidence>
<gene>
    <name evidence="4" type="ORF">METZ01_LOCUS97929</name>
</gene>
<dbReference type="InterPro" id="IPR017850">
    <property type="entry name" value="Alkaline_phosphatase_core_sf"/>
</dbReference>
<dbReference type="PANTHER" id="PTHR45953:SF1">
    <property type="entry name" value="IDURONATE 2-SULFATASE"/>
    <property type="match status" value="1"/>
</dbReference>
<proteinExistence type="predicted"/>
<dbReference type="SUPFAM" id="SSF53649">
    <property type="entry name" value="Alkaline phosphatase-like"/>
    <property type="match status" value="1"/>
</dbReference>
<keyword evidence="2" id="KW-0378">Hydrolase</keyword>
<dbReference type="Pfam" id="PF00884">
    <property type="entry name" value="Sulfatase"/>
    <property type="match status" value="1"/>
</dbReference>
<reference evidence="4" key="1">
    <citation type="submission" date="2018-05" db="EMBL/GenBank/DDBJ databases">
        <authorList>
            <person name="Lanie J.A."/>
            <person name="Ng W.-L."/>
            <person name="Kazmierczak K.M."/>
            <person name="Andrzejewski T.M."/>
            <person name="Davidsen T.M."/>
            <person name="Wayne K.J."/>
            <person name="Tettelin H."/>
            <person name="Glass J.I."/>
            <person name="Rusch D."/>
            <person name="Podicherti R."/>
            <person name="Tsui H.-C.T."/>
            <person name="Winkler M.E."/>
        </authorList>
    </citation>
    <scope>NUCLEOTIDE SEQUENCE</scope>
</reference>
<evidence type="ECO:0000256" key="1">
    <source>
        <dbReference type="ARBA" id="ARBA00022723"/>
    </source>
</evidence>
<accession>A0A381VXR6</accession>
<dbReference type="InterPro" id="IPR000917">
    <property type="entry name" value="Sulfatase_N"/>
</dbReference>
<sequence>MRFNRHITPMQICSPSRATMITGRYPRNHRLVTNGMALPEDELTVTSILARNGYKTHSVGKQHLQPLLAPADRNMPDSRAFWNTPESGDWNGPYYGYQTLDLLLGESDTAHLAGHYARWLNENYPDAATLLLPESASEPPPSDLDEIWRCELPVELHYNTWITCKAVEFIENVEAGEQPFFLFISYPDPHHPFDPPTTYADRYDPAAMSLPTVREDELSAMPSYYGELYPKAQGFRELYWAAHEDMEAGSMITTEGISDESMRRAIAYTHGMVEMIDDGVGEILRALGESSSSDNTNIIFTSDHGELLGDHGLLHKGPPPYRQLTEVSLLMQGPNIVKGQSTCALTNHIDFAPTILDLAGIDQGGTQFDGKSLSPILSGMDEGFREFNFGEYHPTAKSDLYNQTISTDKWRLTLYPERPKWGELFDLEQDPGEHYNVFNEEDYSNVINQLSKVLATEFPPQTKVDNVILCKW</sequence>
<dbReference type="EMBL" id="UINC01010104">
    <property type="protein sequence ID" value="SVA45075.1"/>
    <property type="molecule type" value="Genomic_DNA"/>
</dbReference>
<evidence type="ECO:0000256" key="2">
    <source>
        <dbReference type="ARBA" id="ARBA00022801"/>
    </source>
</evidence>
<dbReference type="GO" id="GO:0046872">
    <property type="term" value="F:metal ion binding"/>
    <property type="evidence" value="ECO:0007669"/>
    <property type="project" value="UniProtKB-KW"/>
</dbReference>
<keyword evidence="1" id="KW-0479">Metal-binding</keyword>
<dbReference type="PANTHER" id="PTHR45953">
    <property type="entry name" value="IDURONATE 2-SULFATASE"/>
    <property type="match status" value="1"/>
</dbReference>
<evidence type="ECO:0000259" key="3">
    <source>
        <dbReference type="Pfam" id="PF00884"/>
    </source>
</evidence>
<protein>
    <recommendedName>
        <fullName evidence="3">Sulfatase N-terminal domain-containing protein</fullName>
    </recommendedName>
</protein>
<dbReference type="AlphaFoldDB" id="A0A381VXR6"/>
<feature type="domain" description="Sulfatase N-terminal" evidence="3">
    <location>
        <begin position="1"/>
        <end position="361"/>
    </location>
</feature>
<dbReference type="GO" id="GO:0005737">
    <property type="term" value="C:cytoplasm"/>
    <property type="evidence" value="ECO:0007669"/>
    <property type="project" value="TreeGrafter"/>
</dbReference>
<dbReference type="GO" id="GO:0008484">
    <property type="term" value="F:sulfuric ester hydrolase activity"/>
    <property type="evidence" value="ECO:0007669"/>
    <property type="project" value="TreeGrafter"/>
</dbReference>
<name>A0A381VXR6_9ZZZZ</name>